<dbReference type="Gene3D" id="3.30.2010.10">
    <property type="entry name" value="Metalloproteases ('zincins'), catalytic domain"/>
    <property type="match status" value="1"/>
</dbReference>
<feature type="transmembrane region" description="Helical" evidence="9">
    <location>
        <begin position="337"/>
        <end position="362"/>
    </location>
</feature>
<feature type="domain" description="Peptidase M48" evidence="10">
    <location>
        <begin position="215"/>
        <end position="421"/>
    </location>
</feature>
<keyword evidence="13" id="KW-1185">Reference proteome</keyword>
<dbReference type="RefSeq" id="WP_043699125.1">
    <property type="nucleotide sequence ID" value="NZ_CP083911.1"/>
</dbReference>
<evidence type="ECO:0000256" key="8">
    <source>
        <dbReference type="RuleBase" id="RU003983"/>
    </source>
</evidence>
<keyword evidence="2 7" id="KW-0479">Metal-binding</keyword>
<feature type="transmembrane region" description="Helical" evidence="9">
    <location>
        <begin position="299"/>
        <end position="317"/>
    </location>
</feature>
<dbReference type="InterPro" id="IPR027057">
    <property type="entry name" value="CAXX_Prtase_1"/>
</dbReference>
<keyword evidence="9" id="KW-0472">Membrane</keyword>
<dbReference type="GO" id="GO:0046872">
    <property type="term" value="F:metal ion binding"/>
    <property type="evidence" value="ECO:0007669"/>
    <property type="project" value="UniProtKB-KW"/>
</dbReference>
<dbReference type="GO" id="GO:0071586">
    <property type="term" value="P:CAAX-box protein processing"/>
    <property type="evidence" value="ECO:0007669"/>
    <property type="project" value="InterPro"/>
</dbReference>
<proteinExistence type="inferred from homology"/>
<evidence type="ECO:0000313" key="13">
    <source>
        <dbReference type="Proteomes" id="UP000317763"/>
    </source>
</evidence>
<feature type="transmembrane region" description="Helical" evidence="9">
    <location>
        <begin position="155"/>
        <end position="176"/>
    </location>
</feature>
<gene>
    <name evidence="12" type="primary">htpX_2</name>
    <name evidence="12" type="ORF">Ttaiw_00332</name>
</gene>
<keyword evidence="5 8" id="KW-0482">Metalloprotease</keyword>
<feature type="transmembrane region" description="Helical" evidence="9">
    <location>
        <begin position="73"/>
        <end position="92"/>
    </location>
</feature>
<feature type="binding site" evidence="7">
    <location>
        <position position="289"/>
    </location>
    <ligand>
        <name>Zn(2+)</name>
        <dbReference type="ChEBI" id="CHEBI:29105"/>
        <note>catalytic</note>
    </ligand>
</feature>
<dbReference type="STRING" id="307486.GCA_000807215_00625"/>
<dbReference type="InterPro" id="IPR032456">
    <property type="entry name" value="Peptidase_M48_N"/>
</dbReference>
<dbReference type="EC" id="3.4.24.-" evidence="12"/>
<evidence type="ECO:0000256" key="1">
    <source>
        <dbReference type="ARBA" id="ARBA00022670"/>
    </source>
</evidence>
<feature type="transmembrane region" description="Helical" evidence="9">
    <location>
        <begin position="112"/>
        <end position="134"/>
    </location>
</feature>
<feature type="active site" evidence="6">
    <location>
        <position position="286"/>
    </location>
</feature>
<keyword evidence="3 8" id="KW-0378">Hydrolase</keyword>
<dbReference type="Pfam" id="PF01435">
    <property type="entry name" value="Peptidase_M48"/>
    <property type="match status" value="1"/>
</dbReference>
<accession>A0A554XD91</accession>
<dbReference type="Pfam" id="PF16491">
    <property type="entry name" value="Peptidase_M48_N"/>
    <property type="match status" value="1"/>
</dbReference>
<evidence type="ECO:0000313" key="12">
    <source>
        <dbReference type="EMBL" id="TSE33759.1"/>
    </source>
</evidence>
<evidence type="ECO:0000256" key="6">
    <source>
        <dbReference type="PIRSR" id="PIRSR627057-1"/>
    </source>
</evidence>
<feature type="transmembrane region" description="Helical" evidence="9">
    <location>
        <begin position="12"/>
        <end position="30"/>
    </location>
</feature>
<feature type="domain" description="CAAX prenyl protease 1 N-terminal" evidence="11">
    <location>
        <begin position="34"/>
        <end position="212"/>
    </location>
</feature>
<comment type="caution">
    <text evidence="12">The sequence shown here is derived from an EMBL/GenBank/DDBJ whole genome shotgun (WGS) entry which is preliminary data.</text>
</comment>
<keyword evidence="4 7" id="KW-0862">Zinc</keyword>
<keyword evidence="1 8" id="KW-0645">Protease</keyword>
<dbReference type="GO" id="GO:0004222">
    <property type="term" value="F:metalloendopeptidase activity"/>
    <property type="evidence" value="ECO:0007669"/>
    <property type="project" value="InterPro"/>
</dbReference>
<feature type="transmembrane region" description="Helical" evidence="9">
    <location>
        <begin position="182"/>
        <end position="202"/>
    </location>
</feature>
<evidence type="ECO:0000259" key="11">
    <source>
        <dbReference type="Pfam" id="PF16491"/>
    </source>
</evidence>
<feature type="binding site" evidence="7">
    <location>
        <position position="285"/>
    </location>
    <ligand>
        <name>Zn(2+)</name>
        <dbReference type="ChEBI" id="CHEBI:29105"/>
        <note>catalytic</note>
    </ligand>
</feature>
<name>A0A554XD91_9BURK</name>
<organism evidence="12 13">
    <name type="scientific">Tepidimonas taiwanensis</name>
    <dbReference type="NCBI Taxonomy" id="307486"/>
    <lineage>
        <taxon>Bacteria</taxon>
        <taxon>Pseudomonadati</taxon>
        <taxon>Pseudomonadota</taxon>
        <taxon>Betaproteobacteria</taxon>
        <taxon>Burkholderiales</taxon>
        <taxon>Tepidimonas</taxon>
    </lineage>
</organism>
<feature type="binding site" evidence="7">
    <location>
        <position position="367"/>
    </location>
    <ligand>
        <name>Zn(2+)</name>
        <dbReference type="ChEBI" id="CHEBI:29105"/>
        <note>catalytic</note>
    </ligand>
</feature>
<sequence length="430" mass="47086">MELAAVPAHVAWTWAFVALLLLDLVLRVWLYSRQMRHVARHRDRVPPAFAGHVSPQQHAKAAAYTLDKTRLTLLEAVWGAALVVGWTLLGGLDALNRALLAVMGPGLAQQVALVGAFFAIGALLELPLAWWRTFRLEAAHGFNRMTLRQWLIDGLKGAIVGAALGLPLAALVLWLYDTAGALWWLWAWAAWMGFNTALLLLYPRWIAPWFNRFEPLTDADLRARVEALLGRCGLRSAGVYVMDGSRRSAHANAYCTGFGPAKRVVLFDTLLQRLGPDEVEAVLAHELGHAHHRHVLRRLVWLALASGVALAVLGWLSQQLWFYFGLGVTPSLDGRNGALALLAFGLVAPLAGTVVAPLLSALSRRDEYQADRYAARHASAGALAQALLTLVRDNASTLTPDPWYVRFFYTHPPAADRLARLGVSASGARP</sequence>
<protein>
    <submittedName>
        <fullName evidence="12">Protease HtpX</fullName>
        <ecNumber evidence="12">3.4.24.-</ecNumber>
    </submittedName>
</protein>
<dbReference type="PANTHER" id="PTHR10120">
    <property type="entry name" value="CAAX PRENYL PROTEASE 1"/>
    <property type="match status" value="1"/>
</dbReference>
<dbReference type="AlphaFoldDB" id="A0A554XD91"/>
<evidence type="ECO:0000256" key="4">
    <source>
        <dbReference type="ARBA" id="ARBA00022833"/>
    </source>
</evidence>
<evidence type="ECO:0000256" key="5">
    <source>
        <dbReference type="ARBA" id="ARBA00023049"/>
    </source>
</evidence>
<dbReference type="OrthoDB" id="9781930at2"/>
<dbReference type="Proteomes" id="UP000317763">
    <property type="component" value="Unassembled WGS sequence"/>
</dbReference>
<keyword evidence="9" id="KW-1133">Transmembrane helix</keyword>
<evidence type="ECO:0000259" key="10">
    <source>
        <dbReference type="Pfam" id="PF01435"/>
    </source>
</evidence>
<keyword evidence="9" id="KW-0812">Transmembrane</keyword>
<comment type="similarity">
    <text evidence="8">Belongs to the peptidase M48 family.</text>
</comment>
<feature type="active site" description="Proton donor" evidence="6">
    <location>
        <position position="371"/>
    </location>
</feature>
<evidence type="ECO:0000256" key="9">
    <source>
        <dbReference type="SAM" id="Phobius"/>
    </source>
</evidence>
<evidence type="ECO:0000256" key="7">
    <source>
        <dbReference type="PIRSR" id="PIRSR627057-2"/>
    </source>
</evidence>
<dbReference type="CDD" id="cd07343">
    <property type="entry name" value="M48A_Zmpste24p_like"/>
    <property type="match status" value="1"/>
</dbReference>
<reference evidence="12 13" key="1">
    <citation type="submission" date="2019-07" db="EMBL/GenBank/DDBJ databases">
        <title>Tepidimonas taiwanensis I1-1 draft genome.</title>
        <authorList>
            <person name="Da Costa M.S."/>
            <person name="Froufe H.J.C."/>
            <person name="Egas C."/>
            <person name="Albuquerque L."/>
        </authorList>
    </citation>
    <scope>NUCLEOTIDE SEQUENCE [LARGE SCALE GENOMIC DNA]</scope>
    <source>
        <strain evidence="12 13">I1-1</strain>
    </source>
</reference>
<dbReference type="InterPro" id="IPR001915">
    <property type="entry name" value="Peptidase_M48"/>
</dbReference>
<evidence type="ECO:0000256" key="3">
    <source>
        <dbReference type="ARBA" id="ARBA00022801"/>
    </source>
</evidence>
<comment type="cofactor">
    <cofactor evidence="7 8">
        <name>Zn(2+)</name>
        <dbReference type="ChEBI" id="CHEBI:29105"/>
    </cofactor>
    <text evidence="7 8">Binds 1 zinc ion per subunit.</text>
</comment>
<evidence type="ECO:0000256" key="2">
    <source>
        <dbReference type="ARBA" id="ARBA00022723"/>
    </source>
</evidence>
<dbReference type="EMBL" id="VJOM01000002">
    <property type="protein sequence ID" value="TSE33759.1"/>
    <property type="molecule type" value="Genomic_DNA"/>
</dbReference>